<dbReference type="GO" id="GO:0030014">
    <property type="term" value="C:CCR4-NOT complex"/>
    <property type="evidence" value="ECO:0007669"/>
    <property type="project" value="InterPro"/>
</dbReference>
<keyword evidence="8" id="KW-0963">Cytoplasm</keyword>
<dbReference type="InterPro" id="IPR036397">
    <property type="entry name" value="RNaseH_sf"/>
</dbReference>
<evidence type="ECO:0000256" key="11">
    <source>
        <dbReference type="ARBA" id="ARBA00022801"/>
    </source>
</evidence>
<evidence type="ECO:0000256" key="15">
    <source>
        <dbReference type="ARBA" id="ARBA00023163"/>
    </source>
</evidence>
<evidence type="ECO:0000256" key="17">
    <source>
        <dbReference type="ARBA" id="ARBA00025148"/>
    </source>
</evidence>
<dbReference type="Proteomes" id="UP000797356">
    <property type="component" value="Chromosome 7"/>
</dbReference>
<comment type="subcellular location">
    <subcellularLocation>
        <location evidence="4">Cytoplasm</location>
    </subcellularLocation>
    <subcellularLocation>
        <location evidence="3">Nucleus</location>
    </subcellularLocation>
</comment>
<comment type="caution">
    <text evidence="18">The sequence shown here is derived from an EMBL/GenBank/DDBJ whole genome shotgun (WGS) entry which is preliminary data.</text>
</comment>
<evidence type="ECO:0000256" key="12">
    <source>
        <dbReference type="ARBA" id="ARBA00022839"/>
    </source>
</evidence>
<evidence type="ECO:0000256" key="16">
    <source>
        <dbReference type="ARBA" id="ARBA00023242"/>
    </source>
</evidence>
<dbReference type="EMBL" id="CM017878">
    <property type="protein sequence ID" value="KAG1354125.1"/>
    <property type="molecule type" value="Genomic_DNA"/>
</dbReference>
<evidence type="ECO:0000256" key="1">
    <source>
        <dbReference type="ARBA" id="ARBA00001663"/>
    </source>
</evidence>
<comment type="subunit">
    <text evidence="6">Component of the CCR4-NOT complex, at least composed of CRR4 and CAF1 proteins.</text>
</comment>
<organism evidence="18 19">
    <name type="scientific">Cocos nucifera</name>
    <name type="common">Coconut palm</name>
    <dbReference type="NCBI Taxonomy" id="13894"/>
    <lineage>
        <taxon>Eukaryota</taxon>
        <taxon>Viridiplantae</taxon>
        <taxon>Streptophyta</taxon>
        <taxon>Embryophyta</taxon>
        <taxon>Tracheophyta</taxon>
        <taxon>Spermatophyta</taxon>
        <taxon>Magnoliopsida</taxon>
        <taxon>Liliopsida</taxon>
        <taxon>Arecaceae</taxon>
        <taxon>Arecoideae</taxon>
        <taxon>Cocoseae</taxon>
        <taxon>Attaleinae</taxon>
        <taxon>Cocos</taxon>
    </lineage>
</organism>
<dbReference type="AlphaFoldDB" id="A0A8K0N3Y3"/>
<comment type="catalytic activity">
    <reaction evidence="1">
        <text>Exonucleolytic cleavage of poly(A) to 5'-AMP.</text>
        <dbReference type="EC" id="3.1.13.4"/>
    </reaction>
</comment>
<name>A0A8K0N3Y3_COCNU</name>
<keyword evidence="12" id="KW-0269">Exonuclease</keyword>
<evidence type="ECO:0000256" key="4">
    <source>
        <dbReference type="ARBA" id="ARBA00004496"/>
    </source>
</evidence>
<evidence type="ECO:0000256" key="3">
    <source>
        <dbReference type="ARBA" id="ARBA00004123"/>
    </source>
</evidence>
<dbReference type="Gene3D" id="3.30.420.10">
    <property type="entry name" value="Ribonuclease H-like superfamily/Ribonuclease H"/>
    <property type="match status" value="1"/>
</dbReference>
<comment type="similarity">
    <text evidence="5">Belongs to the CAF1 family.</text>
</comment>
<protein>
    <recommendedName>
        <fullName evidence="7">poly(A)-specific ribonuclease</fullName>
        <ecNumber evidence="7">3.1.13.4</ecNumber>
    </recommendedName>
</protein>
<keyword evidence="13" id="KW-0694">RNA-binding</keyword>
<evidence type="ECO:0000256" key="9">
    <source>
        <dbReference type="ARBA" id="ARBA00022722"/>
    </source>
</evidence>
<keyword evidence="19" id="KW-1185">Reference proteome</keyword>
<evidence type="ECO:0000256" key="8">
    <source>
        <dbReference type="ARBA" id="ARBA00022490"/>
    </source>
</evidence>
<keyword evidence="11" id="KW-0378">Hydrolase</keyword>
<reference evidence="18" key="1">
    <citation type="journal article" date="2017" name="Gigascience">
        <title>The genome draft of coconut (Cocos nucifera).</title>
        <authorList>
            <person name="Xiao Y."/>
            <person name="Xu P."/>
            <person name="Fan H."/>
            <person name="Baudouin L."/>
            <person name="Xia W."/>
            <person name="Bocs S."/>
            <person name="Xu J."/>
            <person name="Li Q."/>
            <person name="Guo A."/>
            <person name="Zhou L."/>
            <person name="Li J."/>
            <person name="Wu Y."/>
            <person name="Ma Z."/>
            <person name="Armero A."/>
            <person name="Issali A.E."/>
            <person name="Liu N."/>
            <person name="Peng M."/>
            <person name="Yang Y."/>
        </authorList>
    </citation>
    <scope>NUCLEOTIDE SEQUENCE</scope>
    <source>
        <tissue evidence="18">Spear leaf of Hainan Tall coconut</tissue>
    </source>
</reference>
<dbReference type="PANTHER" id="PTHR10797">
    <property type="entry name" value="CCR4-NOT TRANSCRIPTION COMPLEX SUBUNIT"/>
    <property type="match status" value="1"/>
</dbReference>
<evidence type="ECO:0000256" key="13">
    <source>
        <dbReference type="ARBA" id="ARBA00022884"/>
    </source>
</evidence>
<keyword evidence="10" id="KW-0479">Metal-binding</keyword>
<evidence type="ECO:0000313" key="19">
    <source>
        <dbReference type="Proteomes" id="UP000797356"/>
    </source>
</evidence>
<evidence type="ECO:0000256" key="5">
    <source>
        <dbReference type="ARBA" id="ARBA00008372"/>
    </source>
</evidence>
<evidence type="ECO:0000256" key="2">
    <source>
        <dbReference type="ARBA" id="ARBA00001968"/>
    </source>
</evidence>
<dbReference type="GO" id="GO:0003723">
    <property type="term" value="F:RNA binding"/>
    <property type="evidence" value="ECO:0007669"/>
    <property type="project" value="UniProtKB-KW"/>
</dbReference>
<evidence type="ECO:0000256" key="6">
    <source>
        <dbReference type="ARBA" id="ARBA00011757"/>
    </source>
</evidence>
<dbReference type="InterPro" id="IPR012337">
    <property type="entry name" value="RNaseH-like_sf"/>
</dbReference>
<evidence type="ECO:0000256" key="14">
    <source>
        <dbReference type="ARBA" id="ARBA00023015"/>
    </source>
</evidence>
<proteinExistence type="inferred from homology"/>
<keyword evidence="9" id="KW-0540">Nuclease</keyword>
<evidence type="ECO:0000256" key="10">
    <source>
        <dbReference type="ARBA" id="ARBA00022723"/>
    </source>
</evidence>
<dbReference type="GO" id="GO:0005634">
    <property type="term" value="C:nucleus"/>
    <property type="evidence" value="ECO:0007669"/>
    <property type="project" value="UniProtKB-SubCell"/>
</dbReference>
<comment type="function">
    <text evidence="17">Ubiquitous transcription factor required for a diverse set of processes. It is a component of the CCR4 complex involved in the control of gene expression.</text>
</comment>
<gene>
    <name evidence="18" type="ORF">COCNU_07G002370</name>
</gene>
<dbReference type="Pfam" id="PF04857">
    <property type="entry name" value="CAF1"/>
    <property type="match status" value="1"/>
</dbReference>
<accession>A0A8K0N3Y3</accession>
<dbReference type="EC" id="3.1.13.4" evidence="7"/>
<dbReference type="SUPFAM" id="SSF53098">
    <property type="entry name" value="Ribonuclease H-like"/>
    <property type="match status" value="1"/>
</dbReference>
<reference evidence="18" key="2">
    <citation type="submission" date="2019-07" db="EMBL/GenBank/DDBJ databases">
        <authorList>
            <person name="Yang Y."/>
            <person name="Bocs S."/>
            <person name="Baudouin L."/>
        </authorList>
    </citation>
    <scope>NUCLEOTIDE SEQUENCE</scope>
    <source>
        <tissue evidence="18">Spear leaf of Hainan Tall coconut</tissue>
    </source>
</reference>
<dbReference type="GO" id="GO:0046872">
    <property type="term" value="F:metal ion binding"/>
    <property type="evidence" value="ECO:0007669"/>
    <property type="project" value="UniProtKB-KW"/>
</dbReference>
<keyword evidence="16" id="KW-0539">Nucleus</keyword>
<dbReference type="GO" id="GO:0004535">
    <property type="term" value="F:poly(A)-specific ribonuclease activity"/>
    <property type="evidence" value="ECO:0007669"/>
    <property type="project" value="UniProtKB-EC"/>
</dbReference>
<sequence>MSNRRSQVFIRSVWAYNLDEEFSLIHALLQQYRFVAIDTEFPGFIYRSQMPDFLLAAEEFYVLLKSNVDNLQLIQVGLTLFDDNGNLPDLGTHGAFCYAWEFNLRDFDIRSHRYAPESINFLSSNGFDFDLLHIHGIDSGLFAQRLVASRLVGSGSNVEWVTFSGAYDFGYLIKILMGQPLPVRRVDFMRLLTFFFGERLFDVKSIMRHCHGLYGGLEQVARTLNVISAGGRPHRAGANSVLAFQTFLEIRNRFFVDVDVSRHAGEVHGLEKLR</sequence>
<comment type="cofactor">
    <cofactor evidence="2">
        <name>a divalent metal cation</name>
        <dbReference type="ChEBI" id="CHEBI:60240"/>
    </cofactor>
</comment>
<keyword evidence="15" id="KW-0804">Transcription</keyword>
<keyword evidence="14" id="KW-0805">Transcription regulation</keyword>
<evidence type="ECO:0000313" key="18">
    <source>
        <dbReference type="EMBL" id="KAG1354125.1"/>
    </source>
</evidence>
<evidence type="ECO:0000256" key="7">
    <source>
        <dbReference type="ARBA" id="ARBA00012161"/>
    </source>
</evidence>
<dbReference type="InterPro" id="IPR006941">
    <property type="entry name" value="RNase_CAF1"/>
</dbReference>
<dbReference type="InterPro" id="IPR039637">
    <property type="entry name" value="CNOT7/CNOT8/Pop2"/>
</dbReference>
<dbReference type="GO" id="GO:0005737">
    <property type="term" value="C:cytoplasm"/>
    <property type="evidence" value="ECO:0007669"/>
    <property type="project" value="UniProtKB-SubCell"/>
</dbReference>
<dbReference type="OrthoDB" id="739979at2759"/>